<evidence type="ECO:0000313" key="2">
    <source>
        <dbReference type="EMBL" id="MBW31355.1"/>
    </source>
</evidence>
<keyword evidence="1" id="KW-0812">Transmembrane</keyword>
<sequence>MSFFYFQNFGVNSSGWFTCRYVLFFVGFTFVFGHIKPLATFGLVFFILLNHRTQLGLKTIRLIVIRRFVVLIFARFPIIFMELFH</sequence>
<feature type="transmembrane region" description="Helical" evidence="1">
    <location>
        <begin position="60"/>
        <end position="80"/>
    </location>
</feature>
<dbReference type="AlphaFoldDB" id="A0A2M3ZS85"/>
<protein>
    <submittedName>
        <fullName evidence="2">Putative secreted peptide</fullName>
    </submittedName>
</protein>
<evidence type="ECO:0000256" key="1">
    <source>
        <dbReference type="SAM" id="Phobius"/>
    </source>
</evidence>
<keyword evidence="1" id="KW-1133">Transmembrane helix</keyword>
<name>A0A2M3ZS85_9DIPT</name>
<organism evidence="2">
    <name type="scientific">Anopheles braziliensis</name>
    <dbReference type="NCBI Taxonomy" id="58242"/>
    <lineage>
        <taxon>Eukaryota</taxon>
        <taxon>Metazoa</taxon>
        <taxon>Ecdysozoa</taxon>
        <taxon>Arthropoda</taxon>
        <taxon>Hexapoda</taxon>
        <taxon>Insecta</taxon>
        <taxon>Pterygota</taxon>
        <taxon>Neoptera</taxon>
        <taxon>Endopterygota</taxon>
        <taxon>Diptera</taxon>
        <taxon>Nematocera</taxon>
        <taxon>Culicoidea</taxon>
        <taxon>Culicidae</taxon>
        <taxon>Anophelinae</taxon>
        <taxon>Anopheles</taxon>
    </lineage>
</organism>
<feature type="transmembrane region" description="Helical" evidence="1">
    <location>
        <begin position="20"/>
        <end position="48"/>
    </location>
</feature>
<reference evidence="2" key="1">
    <citation type="submission" date="2018-01" db="EMBL/GenBank/DDBJ databases">
        <title>An insight into the sialome of Amazonian anophelines.</title>
        <authorList>
            <person name="Ribeiro J.M."/>
            <person name="Scarpassa V."/>
            <person name="Calvo E."/>
        </authorList>
    </citation>
    <scope>NUCLEOTIDE SEQUENCE</scope>
    <source>
        <tissue evidence="2">Salivary glands</tissue>
    </source>
</reference>
<keyword evidence="1" id="KW-0472">Membrane</keyword>
<proteinExistence type="predicted"/>
<accession>A0A2M3ZS85</accession>
<dbReference type="EMBL" id="GGFM01010604">
    <property type="protein sequence ID" value="MBW31355.1"/>
    <property type="molecule type" value="Transcribed_RNA"/>
</dbReference>